<sequence>MRILRDMPDLKLQEIHQTITIGTADVELSRMLEIPLNAPVAHAYRTATDADGTIVFVGNGVYRGDVVRLDIKVAL</sequence>
<keyword evidence="3" id="KW-1185">Reference proteome</keyword>
<dbReference type="SUPFAM" id="SSF64288">
    <property type="entry name" value="Chorismate lyase-like"/>
    <property type="match status" value="1"/>
</dbReference>
<evidence type="ECO:0000313" key="2">
    <source>
        <dbReference type="EMBL" id="SAL71439.1"/>
    </source>
</evidence>
<comment type="caution">
    <text evidence="2">The sequence shown here is derived from an EMBL/GenBank/DDBJ whole genome shotgun (WGS) entry which is preliminary data.</text>
</comment>
<feature type="domain" description="UbiC transcription regulator-associated" evidence="1">
    <location>
        <begin position="3"/>
        <end position="67"/>
    </location>
</feature>
<dbReference type="GO" id="GO:0003677">
    <property type="term" value="F:DNA binding"/>
    <property type="evidence" value="ECO:0007669"/>
    <property type="project" value="InterPro"/>
</dbReference>
<proteinExistence type="predicted"/>
<dbReference type="GO" id="GO:0006355">
    <property type="term" value="P:regulation of DNA-templated transcription"/>
    <property type="evidence" value="ECO:0007669"/>
    <property type="project" value="InterPro"/>
</dbReference>
<protein>
    <submittedName>
        <fullName evidence="2">UTRA domain protein</fullName>
    </submittedName>
</protein>
<dbReference type="InterPro" id="IPR028978">
    <property type="entry name" value="Chorismate_lyase_/UTRA_dom_sf"/>
</dbReference>
<dbReference type="Pfam" id="PF07702">
    <property type="entry name" value="UTRA"/>
    <property type="match status" value="1"/>
</dbReference>
<accession>A0A158JSL9</accession>
<evidence type="ECO:0000313" key="3">
    <source>
        <dbReference type="Proteomes" id="UP000054977"/>
    </source>
</evidence>
<name>A0A158JSL9_9BURK</name>
<dbReference type="Gene3D" id="3.40.1410.10">
    <property type="entry name" value="Chorismate lyase-like"/>
    <property type="match status" value="1"/>
</dbReference>
<dbReference type="InterPro" id="IPR011663">
    <property type="entry name" value="UTRA"/>
</dbReference>
<dbReference type="Proteomes" id="UP000054977">
    <property type="component" value="Unassembled WGS sequence"/>
</dbReference>
<reference evidence="2" key="1">
    <citation type="submission" date="2016-01" db="EMBL/GenBank/DDBJ databases">
        <authorList>
            <person name="Peeters C."/>
        </authorList>
    </citation>
    <scope>NUCLEOTIDE SEQUENCE [LARGE SCALE GENOMIC DNA]</scope>
    <source>
        <strain evidence="2">LMG 22934</strain>
    </source>
</reference>
<evidence type="ECO:0000259" key="1">
    <source>
        <dbReference type="Pfam" id="PF07702"/>
    </source>
</evidence>
<dbReference type="EMBL" id="FCNW02000270">
    <property type="protein sequence ID" value="SAL71439.1"/>
    <property type="molecule type" value="Genomic_DNA"/>
</dbReference>
<dbReference type="AlphaFoldDB" id="A0A158JSL9"/>
<gene>
    <name evidence="2" type="ORF">AWB65_06963</name>
</gene>
<organism evidence="2 3">
    <name type="scientific">Caballeronia humi</name>
    <dbReference type="NCBI Taxonomy" id="326474"/>
    <lineage>
        <taxon>Bacteria</taxon>
        <taxon>Pseudomonadati</taxon>
        <taxon>Pseudomonadota</taxon>
        <taxon>Betaproteobacteria</taxon>
        <taxon>Burkholderiales</taxon>
        <taxon>Burkholderiaceae</taxon>
        <taxon>Caballeronia</taxon>
    </lineage>
</organism>